<name>A0A8I2YFS2_9AGAM</name>
<dbReference type="Proteomes" id="UP000683000">
    <property type="component" value="Unassembled WGS sequence"/>
</dbReference>
<dbReference type="PROSITE" id="PS51257">
    <property type="entry name" value="PROKAR_LIPOPROTEIN"/>
    <property type="match status" value="1"/>
</dbReference>
<evidence type="ECO:0000256" key="1">
    <source>
        <dbReference type="SAM" id="SignalP"/>
    </source>
</evidence>
<evidence type="ECO:0000313" key="3">
    <source>
        <dbReference type="Proteomes" id="UP000683000"/>
    </source>
</evidence>
<keyword evidence="1" id="KW-0732">Signal</keyword>
<proteinExistence type="predicted"/>
<feature type="chain" id="PRO_5034899369" evidence="1">
    <location>
        <begin position="27"/>
        <end position="115"/>
    </location>
</feature>
<reference evidence="2" key="1">
    <citation type="submission" date="2021-03" db="EMBL/GenBank/DDBJ databases">
        <title>Evolutionary innovations through gain and loss of genes in the ectomycorrhizal Boletales.</title>
        <authorList>
            <person name="Wu G."/>
            <person name="Miyauchi S."/>
            <person name="Morin E."/>
            <person name="Yang Z.-L."/>
            <person name="Xu J."/>
            <person name="Martin F.M."/>
        </authorList>
    </citation>
    <scope>NUCLEOTIDE SEQUENCE</scope>
    <source>
        <strain evidence="2">BR01</strain>
    </source>
</reference>
<keyword evidence="3" id="KW-1185">Reference proteome</keyword>
<protein>
    <submittedName>
        <fullName evidence="2">Uncharacterized protein</fullName>
    </submittedName>
</protein>
<evidence type="ECO:0000313" key="2">
    <source>
        <dbReference type="EMBL" id="KAG6371062.1"/>
    </source>
</evidence>
<dbReference type="AlphaFoldDB" id="A0A8I2YFS2"/>
<organism evidence="2 3">
    <name type="scientific">Boletus reticuloceps</name>
    <dbReference type="NCBI Taxonomy" id="495285"/>
    <lineage>
        <taxon>Eukaryota</taxon>
        <taxon>Fungi</taxon>
        <taxon>Dikarya</taxon>
        <taxon>Basidiomycota</taxon>
        <taxon>Agaricomycotina</taxon>
        <taxon>Agaricomycetes</taxon>
        <taxon>Agaricomycetidae</taxon>
        <taxon>Boletales</taxon>
        <taxon>Boletineae</taxon>
        <taxon>Boletaceae</taxon>
        <taxon>Boletoideae</taxon>
        <taxon>Boletus</taxon>
    </lineage>
</organism>
<gene>
    <name evidence="2" type="ORF">JVT61DRAFT_10599</name>
</gene>
<comment type="caution">
    <text evidence="2">The sequence shown here is derived from an EMBL/GenBank/DDBJ whole genome shotgun (WGS) entry which is preliminary data.</text>
</comment>
<sequence>MAKRLSPTFSSLLFAALASCSPVVRGENGAAWPSSAGNASIATFTYAKTQDGWETTFVPSTMHIVTFILTLHSFVRLQVNYLKVVMRKTCGCANALQLSWPSSASFCFYANSGRY</sequence>
<accession>A0A8I2YFS2</accession>
<dbReference type="EMBL" id="JAGFBS010000040">
    <property type="protein sequence ID" value="KAG6371062.1"/>
    <property type="molecule type" value="Genomic_DNA"/>
</dbReference>
<feature type="signal peptide" evidence="1">
    <location>
        <begin position="1"/>
        <end position="26"/>
    </location>
</feature>